<evidence type="ECO:0008006" key="11">
    <source>
        <dbReference type="Google" id="ProtNLM"/>
    </source>
</evidence>
<evidence type="ECO:0000256" key="6">
    <source>
        <dbReference type="SAM" id="SignalP"/>
    </source>
</evidence>
<sequence length="451" mass="51737">MIAMRNTLMIMLCILVASCSDAFLDAKPDKALAIPHTLDDLQALLDDVNQQINQTPGFPELFAPEIVVAENGLGRENMDVTNTYLWQRGNLYATISNYDWDWIYEQVLRVNVVLEELKKLDGQNIDVKRYEQIRASASFFRAWHLFHLLITFSPPYNPVTAEVEPGIVLKLEADINEKLGRSSISECYRQIIADLEFSTTALPKTVPVPSRPNLAAAYALLARVYMSMYDYQNVERYAELSLAENNALMDYNALTGRFPDPLQNNNKEVLFYAIPILHAATLTRNAMIDRSHIGLYTSGDLRRELYYSVSNSDIYKMKSTYRGTTLTSFSGLTSSEMYLVCAEAKIRLGKVEDALLLINRLRISRWRTEVPYEPLDELSVDNLLEAVLLERKRELPFRGLAWFDLRRLRNDPQFSETITREYNGEVFTFGPLSDFYHFPVPPSEIMYNPDI</sequence>
<gene>
    <name evidence="9" type="ORF">C4F40_14930</name>
</gene>
<organism evidence="9 10">
    <name type="scientific">Sphingobacterium pedocola</name>
    <dbReference type="NCBI Taxonomy" id="2082722"/>
    <lineage>
        <taxon>Bacteria</taxon>
        <taxon>Pseudomonadati</taxon>
        <taxon>Bacteroidota</taxon>
        <taxon>Sphingobacteriia</taxon>
        <taxon>Sphingobacteriales</taxon>
        <taxon>Sphingobacteriaceae</taxon>
        <taxon>Sphingobacterium</taxon>
    </lineage>
</organism>
<dbReference type="EMBL" id="PSKQ01000022">
    <property type="protein sequence ID" value="MBE8722022.1"/>
    <property type="molecule type" value="Genomic_DNA"/>
</dbReference>
<protein>
    <recommendedName>
        <fullName evidence="11">RagB/SusD family nutrient uptake outer membrane protein</fullName>
    </recommendedName>
</protein>
<dbReference type="InterPro" id="IPR012944">
    <property type="entry name" value="SusD_RagB_dom"/>
</dbReference>
<evidence type="ECO:0000256" key="5">
    <source>
        <dbReference type="ARBA" id="ARBA00023237"/>
    </source>
</evidence>
<evidence type="ECO:0000256" key="3">
    <source>
        <dbReference type="ARBA" id="ARBA00022729"/>
    </source>
</evidence>
<evidence type="ECO:0000256" key="2">
    <source>
        <dbReference type="ARBA" id="ARBA00006275"/>
    </source>
</evidence>
<reference evidence="9 10" key="1">
    <citation type="submission" date="2018-02" db="EMBL/GenBank/DDBJ databases">
        <title>Sphingobacterium KA21.</title>
        <authorList>
            <person name="Vasarhelyi B.M."/>
            <person name="Deshmukh S."/>
            <person name="Balint B."/>
            <person name="Kukolya J."/>
        </authorList>
    </citation>
    <scope>NUCLEOTIDE SEQUENCE [LARGE SCALE GENOMIC DNA]</scope>
    <source>
        <strain evidence="9 10">Ka21</strain>
    </source>
</reference>
<evidence type="ECO:0000313" key="10">
    <source>
        <dbReference type="Proteomes" id="UP000618319"/>
    </source>
</evidence>
<evidence type="ECO:0000259" key="7">
    <source>
        <dbReference type="Pfam" id="PF07980"/>
    </source>
</evidence>
<feature type="signal peptide" evidence="6">
    <location>
        <begin position="1"/>
        <end position="22"/>
    </location>
</feature>
<dbReference type="Pfam" id="PF07980">
    <property type="entry name" value="SusD_RagB"/>
    <property type="match status" value="1"/>
</dbReference>
<evidence type="ECO:0000256" key="4">
    <source>
        <dbReference type="ARBA" id="ARBA00023136"/>
    </source>
</evidence>
<dbReference type="Pfam" id="PF14322">
    <property type="entry name" value="SusD-like_3"/>
    <property type="match status" value="1"/>
</dbReference>
<dbReference type="InterPro" id="IPR033985">
    <property type="entry name" value="SusD-like_N"/>
</dbReference>
<dbReference type="SUPFAM" id="SSF48452">
    <property type="entry name" value="TPR-like"/>
    <property type="match status" value="1"/>
</dbReference>
<comment type="subcellular location">
    <subcellularLocation>
        <location evidence="1">Cell outer membrane</location>
    </subcellularLocation>
</comment>
<keyword evidence="10" id="KW-1185">Reference proteome</keyword>
<proteinExistence type="inferred from homology"/>
<keyword evidence="4" id="KW-0472">Membrane</keyword>
<keyword evidence="5" id="KW-0998">Cell outer membrane</keyword>
<dbReference type="InterPro" id="IPR011990">
    <property type="entry name" value="TPR-like_helical_dom_sf"/>
</dbReference>
<name>A0ABR9TAE7_9SPHI</name>
<evidence type="ECO:0000259" key="8">
    <source>
        <dbReference type="Pfam" id="PF14322"/>
    </source>
</evidence>
<feature type="domain" description="SusD-like N-terminal" evidence="8">
    <location>
        <begin position="23"/>
        <end position="226"/>
    </location>
</feature>
<dbReference type="PROSITE" id="PS51257">
    <property type="entry name" value="PROKAR_LIPOPROTEIN"/>
    <property type="match status" value="1"/>
</dbReference>
<dbReference type="Proteomes" id="UP000618319">
    <property type="component" value="Unassembled WGS sequence"/>
</dbReference>
<feature type="domain" description="RagB/SusD" evidence="7">
    <location>
        <begin position="335"/>
        <end position="450"/>
    </location>
</feature>
<comment type="similarity">
    <text evidence="2">Belongs to the SusD family.</text>
</comment>
<feature type="chain" id="PRO_5046227804" description="RagB/SusD family nutrient uptake outer membrane protein" evidence="6">
    <location>
        <begin position="23"/>
        <end position="451"/>
    </location>
</feature>
<evidence type="ECO:0000313" key="9">
    <source>
        <dbReference type="EMBL" id="MBE8722022.1"/>
    </source>
</evidence>
<comment type="caution">
    <text evidence="9">The sequence shown here is derived from an EMBL/GenBank/DDBJ whole genome shotgun (WGS) entry which is preliminary data.</text>
</comment>
<dbReference type="Gene3D" id="1.25.40.390">
    <property type="match status" value="1"/>
</dbReference>
<keyword evidence="3 6" id="KW-0732">Signal</keyword>
<accession>A0ABR9TAE7</accession>
<evidence type="ECO:0000256" key="1">
    <source>
        <dbReference type="ARBA" id="ARBA00004442"/>
    </source>
</evidence>